<dbReference type="STRING" id="1441930.Z042_05380"/>
<gene>
    <name evidence="1" type="ORF">Z042_05380</name>
</gene>
<proteinExistence type="predicted"/>
<dbReference type="InterPro" id="IPR025048">
    <property type="entry name" value="DUF3987"/>
</dbReference>
<evidence type="ECO:0008006" key="3">
    <source>
        <dbReference type="Google" id="ProtNLM"/>
    </source>
</evidence>
<accession>W0L5V4</accession>
<name>W0L5V4_9GAMM</name>
<dbReference type="Proteomes" id="UP000019030">
    <property type="component" value="Chromosome"/>
</dbReference>
<dbReference type="eggNOG" id="COG4983">
    <property type="taxonomic scope" value="Bacteria"/>
</dbReference>
<dbReference type="EMBL" id="CP007044">
    <property type="protein sequence ID" value="AHG19106.2"/>
    <property type="molecule type" value="Genomic_DNA"/>
</dbReference>
<keyword evidence="2" id="KW-1185">Reference proteome</keyword>
<evidence type="ECO:0000313" key="1">
    <source>
        <dbReference type="EMBL" id="AHG19106.2"/>
    </source>
</evidence>
<dbReference type="HOGENOM" id="CLU_020866_2_1_6"/>
<dbReference type="AlphaFoldDB" id="W0L5V4"/>
<reference evidence="1 2" key="2">
    <citation type="submission" date="2015-03" db="EMBL/GenBank/DDBJ databases">
        <authorList>
            <person name="Chan K.-G."/>
        </authorList>
    </citation>
    <scope>NUCLEOTIDE SEQUENCE [LARGE SCALE GENOMIC DNA]</scope>
    <source>
        <strain evidence="1 2">RB-25</strain>
    </source>
</reference>
<evidence type="ECO:0000313" key="2">
    <source>
        <dbReference type="Proteomes" id="UP000019030"/>
    </source>
</evidence>
<reference evidence="1 2" key="1">
    <citation type="submission" date="2014-01" db="EMBL/GenBank/DDBJ databases">
        <title>Isolation of Serratia multitudinisentens RB-25 from Ex-Landfill site.</title>
        <authorList>
            <person name="Robson E.H.J."/>
        </authorList>
    </citation>
    <scope>NUCLEOTIDE SEQUENCE [LARGE SCALE GENOMIC DNA]</scope>
    <source>
        <strain evidence="1 2">RB-25</strain>
    </source>
</reference>
<dbReference type="Pfam" id="PF13148">
    <property type="entry name" value="DUF3987"/>
    <property type="match status" value="1"/>
</dbReference>
<organism evidence="1 2">
    <name type="scientific">Chania multitudinisentens RB-25</name>
    <dbReference type="NCBI Taxonomy" id="1441930"/>
    <lineage>
        <taxon>Bacteria</taxon>
        <taxon>Pseudomonadati</taxon>
        <taxon>Pseudomonadota</taxon>
        <taxon>Gammaproteobacteria</taxon>
        <taxon>Enterobacterales</taxon>
        <taxon>Yersiniaceae</taxon>
        <taxon>Chania</taxon>
    </lineage>
</organism>
<protein>
    <recommendedName>
        <fullName evidence="3">DUF3987 domain-containing protein</fullName>
    </recommendedName>
</protein>
<sequence>MLPPSMQEVISEVRNLTQAPVSMIAVTALSVIALACQGAIDVRRMEGLVGPTSLYFIIKALSGERKSTVEKVLMSAMYQFEQEQHEIYKKNVETYNQEMEIFKVRKKALLSELRVNTRKCRDTSDVVEQLSELHRSYPKSPVRYKLIFNDVTPAAMKEYLCGDYNSVGLMSHEAGSVFDSHALRDLPFMNQMWDGSTVSVQRKNADEILIKNARLTLSLMTQPKPFNKFIMRNDEEARGNGFLARFLICEPGSTQGYRLIENQNISTKNLKSFQNRLMEIIKKSTEILNNGEKKCLRFTNDAEKLWIKFHNDTEVETRDTGLLADFKDYASKMADNMARIAALLHYFWGYPGDISLDAVISARAICLWFGDEHIRLFSKSGEQKLIMNDENELWEWINNYCNQNLVKTGKPYMKKNAILQLGPNRFRDKTTLDNTLTALLLNGRIQVGKEGRTTIVKPKMINKTPAELLQGLDL</sequence>
<dbReference type="KEGG" id="sfo:Z042_05380"/>